<dbReference type="EMBL" id="CM042025">
    <property type="protein sequence ID" value="KAI3808336.1"/>
    <property type="molecule type" value="Genomic_DNA"/>
</dbReference>
<comment type="caution">
    <text evidence="1">The sequence shown here is derived from an EMBL/GenBank/DDBJ whole genome shotgun (WGS) entry which is preliminary data.</text>
</comment>
<reference evidence="2" key="1">
    <citation type="journal article" date="2022" name="Mol. Ecol. Resour.">
        <title>The genomes of chicory, endive, great burdock and yacon provide insights into Asteraceae palaeo-polyploidization history and plant inulin production.</title>
        <authorList>
            <person name="Fan W."/>
            <person name="Wang S."/>
            <person name="Wang H."/>
            <person name="Wang A."/>
            <person name="Jiang F."/>
            <person name="Liu H."/>
            <person name="Zhao H."/>
            <person name="Xu D."/>
            <person name="Zhang Y."/>
        </authorList>
    </citation>
    <scope>NUCLEOTIDE SEQUENCE [LARGE SCALE GENOMIC DNA]</scope>
    <source>
        <strain evidence="2">cv. Yunnan</strain>
    </source>
</reference>
<evidence type="ECO:0000313" key="2">
    <source>
        <dbReference type="Proteomes" id="UP001056120"/>
    </source>
</evidence>
<name>A0ACB9ILH7_9ASTR</name>
<keyword evidence="2" id="KW-1185">Reference proteome</keyword>
<organism evidence="1 2">
    <name type="scientific">Smallanthus sonchifolius</name>
    <dbReference type="NCBI Taxonomy" id="185202"/>
    <lineage>
        <taxon>Eukaryota</taxon>
        <taxon>Viridiplantae</taxon>
        <taxon>Streptophyta</taxon>
        <taxon>Embryophyta</taxon>
        <taxon>Tracheophyta</taxon>
        <taxon>Spermatophyta</taxon>
        <taxon>Magnoliopsida</taxon>
        <taxon>eudicotyledons</taxon>
        <taxon>Gunneridae</taxon>
        <taxon>Pentapetalae</taxon>
        <taxon>asterids</taxon>
        <taxon>campanulids</taxon>
        <taxon>Asterales</taxon>
        <taxon>Asteraceae</taxon>
        <taxon>Asteroideae</taxon>
        <taxon>Heliantheae alliance</taxon>
        <taxon>Millerieae</taxon>
        <taxon>Smallanthus</taxon>
    </lineage>
</organism>
<protein>
    <submittedName>
        <fullName evidence="1">Uncharacterized protein</fullName>
    </submittedName>
</protein>
<gene>
    <name evidence="1" type="ORF">L1987_24285</name>
</gene>
<dbReference type="Proteomes" id="UP001056120">
    <property type="component" value="Linkage Group LG08"/>
</dbReference>
<reference evidence="1 2" key="2">
    <citation type="journal article" date="2022" name="Mol. Ecol. Resour.">
        <title>The genomes of chicory, endive, great burdock and yacon provide insights into Asteraceae paleo-polyploidization history and plant inulin production.</title>
        <authorList>
            <person name="Fan W."/>
            <person name="Wang S."/>
            <person name="Wang H."/>
            <person name="Wang A."/>
            <person name="Jiang F."/>
            <person name="Liu H."/>
            <person name="Zhao H."/>
            <person name="Xu D."/>
            <person name="Zhang Y."/>
        </authorList>
    </citation>
    <scope>NUCLEOTIDE SEQUENCE [LARGE SCALE GENOMIC DNA]</scope>
    <source>
        <strain evidence="2">cv. Yunnan</strain>
        <tissue evidence="1">Leaves</tissue>
    </source>
</reference>
<sequence length="199" mass="21981">MQDGRWLGLAAVTGHRARACCRAWCRARAGLLSGLPEPWLVSLAGTGCLARRSCLAGTGCLARTGMLGWDWVFCRDWVFGRDWVLGWDNPSTTAGRDKACAEAGRMGGGWDRPPRLVTVPGCLAVTDIKDATSIEDKELRRTLQSLVEKFESLQKIPKGREVDENNSFMFNDGFTAPFYLRFDESVPPTKTIALMDKGH</sequence>
<accession>A0ACB9ILH7</accession>
<evidence type="ECO:0000313" key="1">
    <source>
        <dbReference type="EMBL" id="KAI3808336.1"/>
    </source>
</evidence>
<proteinExistence type="predicted"/>